<evidence type="ECO:0000256" key="1">
    <source>
        <dbReference type="ARBA" id="ARBA00004651"/>
    </source>
</evidence>
<evidence type="ECO:0000256" key="3">
    <source>
        <dbReference type="ARBA" id="ARBA00022448"/>
    </source>
</evidence>
<dbReference type="Gene3D" id="1.20.1530.20">
    <property type="match status" value="1"/>
</dbReference>
<dbReference type="InterPro" id="IPR004776">
    <property type="entry name" value="Mem_transp_PIN-like"/>
</dbReference>
<feature type="transmembrane region" description="Helical" evidence="8">
    <location>
        <begin position="286"/>
        <end position="307"/>
    </location>
</feature>
<dbReference type="InterPro" id="IPR038770">
    <property type="entry name" value="Na+/solute_symporter_sf"/>
</dbReference>
<gene>
    <name evidence="9" type="ORF">GTQ45_08435</name>
</gene>
<keyword evidence="4" id="KW-1003">Cell membrane</keyword>
<keyword evidence="10" id="KW-1185">Reference proteome</keyword>
<keyword evidence="5 8" id="KW-0812">Transmembrane</keyword>
<comment type="similarity">
    <text evidence="2">Belongs to the auxin efflux carrier (TC 2.A.69) family.</text>
</comment>
<feature type="transmembrane region" description="Helical" evidence="8">
    <location>
        <begin position="37"/>
        <end position="55"/>
    </location>
</feature>
<organism evidence="9 10">
    <name type="scientific">Pyruvatibacter mobilis</name>
    <dbReference type="NCBI Taxonomy" id="1712261"/>
    <lineage>
        <taxon>Bacteria</taxon>
        <taxon>Pseudomonadati</taxon>
        <taxon>Pseudomonadota</taxon>
        <taxon>Alphaproteobacteria</taxon>
        <taxon>Hyphomicrobiales</taxon>
        <taxon>Parvibaculaceae</taxon>
        <taxon>Pyruvatibacter</taxon>
    </lineage>
</organism>
<feature type="transmembrane region" description="Helical" evidence="8">
    <location>
        <begin position="170"/>
        <end position="189"/>
    </location>
</feature>
<dbReference type="EMBL" id="WXYQ01000006">
    <property type="protein sequence ID" value="NBG95759.1"/>
    <property type="molecule type" value="Genomic_DNA"/>
</dbReference>
<evidence type="ECO:0000256" key="5">
    <source>
        <dbReference type="ARBA" id="ARBA00022692"/>
    </source>
</evidence>
<dbReference type="Proteomes" id="UP000470384">
    <property type="component" value="Unassembled WGS sequence"/>
</dbReference>
<evidence type="ECO:0000313" key="10">
    <source>
        <dbReference type="Proteomes" id="UP000470384"/>
    </source>
</evidence>
<dbReference type="GO" id="GO:0005886">
    <property type="term" value="C:plasma membrane"/>
    <property type="evidence" value="ECO:0007669"/>
    <property type="project" value="UniProtKB-SubCell"/>
</dbReference>
<comment type="subcellular location">
    <subcellularLocation>
        <location evidence="1">Cell membrane</location>
        <topology evidence="1">Multi-pass membrane protein</topology>
    </subcellularLocation>
</comment>
<dbReference type="PANTHER" id="PTHR36838">
    <property type="entry name" value="AUXIN EFFLUX CARRIER FAMILY PROTEIN"/>
    <property type="match status" value="1"/>
</dbReference>
<keyword evidence="7 8" id="KW-0472">Membrane</keyword>
<protein>
    <submittedName>
        <fullName evidence="9">AEC family transporter</fullName>
    </submittedName>
</protein>
<proteinExistence type="inferred from homology"/>
<evidence type="ECO:0000256" key="2">
    <source>
        <dbReference type="ARBA" id="ARBA00010145"/>
    </source>
</evidence>
<feature type="transmembrane region" description="Helical" evidence="8">
    <location>
        <begin position="254"/>
        <end position="274"/>
    </location>
</feature>
<comment type="caution">
    <text evidence="9">The sequence shown here is derived from an EMBL/GenBank/DDBJ whole genome shotgun (WGS) entry which is preliminary data.</text>
</comment>
<dbReference type="Pfam" id="PF03547">
    <property type="entry name" value="Mem_trans"/>
    <property type="match status" value="1"/>
</dbReference>
<reference evidence="9 10" key="1">
    <citation type="journal article" date="2016" name="Int. J. Syst. Evol. Microbiol.">
        <title>Pyruvatibacter mobilis gen. nov., sp. nov., a marine bacterium from the culture broth of Picochlorum sp. 122.</title>
        <authorList>
            <person name="Wang G."/>
            <person name="Tang M."/>
            <person name="Wu H."/>
            <person name="Dai S."/>
            <person name="Li T."/>
            <person name="Chen C."/>
            <person name="He H."/>
            <person name="Fan J."/>
            <person name="Xiang W."/>
            <person name="Li X."/>
        </authorList>
    </citation>
    <scope>NUCLEOTIDE SEQUENCE [LARGE SCALE GENOMIC DNA]</scope>
    <source>
        <strain evidence="9 10">GYP-11</strain>
    </source>
</reference>
<dbReference type="RefSeq" id="WP_027837693.1">
    <property type="nucleotide sequence ID" value="NZ_BMHN01000001.1"/>
</dbReference>
<sequence length="308" mass="32346">MLPIIYALIPVFLVIALGACARRIGFPGEEFWPPLDRVTYFILFPALLVHSLVAADFENLPVPNMATALFAGLITMSLVMMALRPLIAGPMGQSGPAFTSMFQGATRWNSFVALAASFALFGNEGLALAAVGIGVLVPTVNVLCVFILMRYAGDEPARLMALGKLLIRNPLVIACAVGIFLNASGIGLWEPVLAAVDILGRAALALGLLAVGAGLDLSQFTAQRGPIILTTALRLLAMPLFMAGWCWVFDVEGIARMVAIICGAVPGATASYVLARQLGGDAPLMASLITASTICAMATMPAMIWLLN</sequence>
<dbReference type="OrthoDB" id="9805563at2"/>
<keyword evidence="6 8" id="KW-1133">Transmembrane helix</keyword>
<evidence type="ECO:0000256" key="8">
    <source>
        <dbReference type="SAM" id="Phobius"/>
    </source>
</evidence>
<evidence type="ECO:0000256" key="7">
    <source>
        <dbReference type="ARBA" id="ARBA00023136"/>
    </source>
</evidence>
<evidence type="ECO:0000313" key="9">
    <source>
        <dbReference type="EMBL" id="NBG95759.1"/>
    </source>
</evidence>
<keyword evidence="3" id="KW-0813">Transport</keyword>
<name>A0A845QBK3_9HYPH</name>
<dbReference type="PANTHER" id="PTHR36838:SF4">
    <property type="entry name" value="AUXIN EFFLUX CARRIER FAMILY PROTEIN"/>
    <property type="match status" value="1"/>
</dbReference>
<dbReference type="GO" id="GO:0055085">
    <property type="term" value="P:transmembrane transport"/>
    <property type="evidence" value="ECO:0007669"/>
    <property type="project" value="InterPro"/>
</dbReference>
<feature type="transmembrane region" description="Helical" evidence="8">
    <location>
        <begin position="195"/>
        <end position="215"/>
    </location>
</feature>
<feature type="transmembrane region" description="Helical" evidence="8">
    <location>
        <begin position="67"/>
        <end position="87"/>
    </location>
</feature>
<dbReference type="GeneID" id="300654461"/>
<evidence type="ECO:0000256" key="4">
    <source>
        <dbReference type="ARBA" id="ARBA00022475"/>
    </source>
</evidence>
<feature type="transmembrane region" description="Helical" evidence="8">
    <location>
        <begin position="126"/>
        <end position="149"/>
    </location>
</feature>
<accession>A0A845QBK3</accession>
<evidence type="ECO:0000256" key="6">
    <source>
        <dbReference type="ARBA" id="ARBA00022989"/>
    </source>
</evidence>
<feature type="transmembrane region" description="Helical" evidence="8">
    <location>
        <begin position="227"/>
        <end position="248"/>
    </location>
</feature>
<dbReference type="AlphaFoldDB" id="A0A845QBK3"/>